<proteinExistence type="predicted"/>
<feature type="region of interest" description="Disordered" evidence="1">
    <location>
        <begin position="372"/>
        <end position="406"/>
    </location>
</feature>
<feature type="compositionally biased region" description="Basic and acidic residues" evidence="1">
    <location>
        <begin position="375"/>
        <end position="406"/>
    </location>
</feature>
<dbReference type="AlphaFoldDB" id="A0A9P6ANE3"/>
<gene>
    <name evidence="2" type="ORF">BS47DRAFT_1397348</name>
</gene>
<dbReference type="GO" id="GO:0032040">
    <property type="term" value="C:small-subunit processome"/>
    <property type="evidence" value="ECO:0007669"/>
    <property type="project" value="TreeGrafter"/>
</dbReference>
<dbReference type="InterPro" id="IPR015943">
    <property type="entry name" value="WD40/YVTN_repeat-like_dom_sf"/>
</dbReference>
<dbReference type="Proteomes" id="UP000886523">
    <property type="component" value="Unassembled WGS sequence"/>
</dbReference>
<dbReference type="PANTHER" id="PTHR22851:SF0">
    <property type="entry name" value="DDB1- AND CUL4-ASSOCIATED FACTOR 13"/>
    <property type="match status" value="1"/>
</dbReference>
<dbReference type="InterPro" id="IPR036322">
    <property type="entry name" value="WD40_repeat_dom_sf"/>
</dbReference>
<comment type="caution">
    <text evidence="2">The sequence shown here is derived from an EMBL/GenBank/DDBJ whole genome shotgun (WGS) entry which is preliminary data.</text>
</comment>
<dbReference type="EMBL" id="MU129046">
    <property type="protein sequence ID" value="KAF9508978.1"/>
    <property type="molecule type" value="Genomic_DNA"/>
</dbReference>
<reference evidence="2" key="1">
    <citation type="journal article" date="2020" name="Nat. Commun.">
        <title>Large-scale genome sequencing of mycorrhizal fungi provides insights into the early evolution of symbiotic traits.</title>
        <authorList>
            <person name="Miyauchi S."/>
            <person name="Kiss E."/>
            <person name="Kuo A."/>
            <person name="Drula E."/>
            <person name="Kohler A."/>
            <person name="Sanchez-Garcia M."/>
            <person name="Morin E."/>
            <person name="Andreopoulos B."/>
            <person name="Barry K.W."/>
            <person name="Bonito G."/>
            <person name="Buee M."/>
            <person name="Carver A."/>
            <person name="Chen C."/>
            <person name="Cichocki N."/>
            <person name="Clum A."/>
            <person name="Culley D."/>
            <person name="Crous P.W."/>
            <person name="Fauchery L."/>
            <person name="Girlanda M."/>
            <person name="Hayes R.D."/>
            <person name="Keri Z."/>
            <person name="LaButti K."/>
            <person name="Lipzen A."/>
            <person name="Lombard V."/>
            <person name="Magnuson J."/>
            <person name="Maillard F."/>
            <person name="Murat C."/>
            <person name="Nolan M."/>
            <person name="Ohm R.A."/>
            <person name="Pangilinan J."/>
            <person name="Pereira M.F."/>
            <person name="Perotto S."/>
            <person name="Peter M."/>
            <person name="Pfister S."/>
            <person name="Riley R."/>
            <person name="Sitrit Y."/>
            <person name="Stielow J.B."/>
            <person name="Szollosi G."/>
            <person name="Zifcakova L."/>
            <person name="Stursova M."/>
            <person name="Spatafora J.W."/>
            <person name="Tedersoo L."/>
            <person name="Vaario L.M."/>
            <person name="Yamada A."/>
            <person name="Yan M."/>
            <person name="Wang P."/>
            <person name="Xu J."/>
            <person name="Bruns T."/>
            <person name="Baldrian P."/>
            <person name="Vilgalys R."/>
            <person name="Dunand C."/>
            <person name="Henrissat B."/>
            <person name="Grigoriev I.V."/>
            <person name="Hibbett D."/>
            <person name="Nagy L.G."/>
            <person name="Martin F.M."/>
        </authorList>
    </citation>
    <scope>NUCLEOTIDE SEQUENCE</scope>
    <source>
        <strain evidence="2">UP504</strain>
    </source>
</reference>
<evidence type="ECO:0000256" key="1">
    <source>
        <dbReference type="SAM" id="MobiDB-lite"/>
    </source>
</evidence>
<keyword evidence="3" id="KW-1185">Reference proteome</keyword>
<dbReference type="Gene3D" id="2.130.10.10">
    <property type="entry name" value="YVTN repeat-like/Quinoprotein amine dehydrogenase"/>
    <property type="match status" value="1"/>
</dbReference>
<protein>
    <submittedName>
        <fullName evidence="2">Uncharacterized protein</fullName>
    </submittedName>
</protein>
<evidence type="ECO:0000313" key="2">
    <source>
        <dbReference type="EMBL" id="KAF9508978.1"/>
    </source>
</evidence>
<dbReference type="GO" id="GO:0000462">
    <property type="term" value="P:maturation of SSU-rRNA from tricistronic rRNA transcript (SSU-rRNA, 5.8S rRNA, LSU-rRNA)"/>
    <property type="evidence" value="ECO:0007669"/>
    <property type="project" value="TreeGrafter"/>
</dbReference>
<name>A0A9P6ANE3_9AGAM</name>
<organism evidence="2 3">
    <name type="scientific">Hydnum rufescens UP504</name>
    <dbReference type="NCBI Taxonomy" id="1448309"/>
    <lineage>
        <taxon>Eukaryota</taxon>
        <taxon>Fungi</taxon>
        <taxon>Dikarya</taxon>
        <taxon>Basidiomycota</taxon>
        <taxon>Agaricomycotina</taxon>
        <taxon>Agaricomycetes</taxon>
        <taxon>Cantharellales</taxon>
        <taxon>Hydnaceae</taxon>
        <taxon>Hydnum</taxon>
    </lineage>
</organism>
<evidence type="ECO:0000313" key="3">
    <source>
        <dbReference type="Proteomes" id="UP000886523"/>
    </source>
</evidence>
<dbReference type="SUPFAM" id="SSF50978">
    <property type="entry name" value="WD40 repeat-like"/>
    <property type="match status" value="1"/>
</dbReference>
<accession>A0A9P6ANE3</accession>
<dbReference type="PANTHER" id="PTHR22851">
    <property type="entry name" value="U3 SMALL NUCLEOLAR RNA U3 SNORNA ASSOCIATED PROTEIN"/>
    <property type="match status" value="1"/>
</dbReference>
<dbReference type="OrthoDB" id="10249065at2759"/>
<sequence length="406" mass="45087">MELRLNFQYNHYIEVVPSGSLPPDGSQEVPHISPAAWLAWTAQYSERREGDGYRKCRHCPQDIGLALTEFSAFAPGVTKYRCCTSPIGSSSLVIPRSNPVARNLDPLMHPFANTRDDPEGHADGVNVVMRNAYSLAVVALPADPRKYPLRLPAAHKRSVTGRCFADSGRLLSCAGDVVEDTLAQMEITYGFPRQKHTQVQKLSLVVKVILSSTLHTISAIDHHRTNALFAAASHGVHIWDETKYTSGSTIFCCGTQIFDLPETSVLASTGSDRTFTLDKSRWPPVTGIMKTHANALAWSPTLRTSILLASEDHNLYIIRLYSQRYTLGTHDSFLLSKVANVPQENIELNCGRNGHIIRKLARSNAKLKPTMLDAQRVKEERRQKHSRAGETKPKAERRKVVGAEQS</sequence>
<dbReference type="InterPro" id="IPR051733">
    <property type="entry name" value="WD_repeat_DCAF13/WDSOF1"/>
</dbReference>